<dbReference type="STRING" id="234267.Acid_1788"/>
<dbReference type="InParanoid" id="Q027M9"/>
<dbReference type="OrthoDB" id="129077at2"/>
<sequence>MSARTVPAREPSPISMLAGWLRQGTESFFASQQVLMDLAMRQNANAISAFQGRLTEARNIVGTAATEMAGEGISNFIAAQRVLLNLAQRQSEIVATVVKERVGGPAPVAAVTDLFSRGVETVIGMQQHFLTLAARQADEWIDATKSGEPFEGIHLTALARESMETFVRSQKKFLDVLAEETAHATEGNGQRTAAKTELAELARQSAEAYIDAQKKLLDVATQQLKVNAKTAREAMEAINPMPVETLGKLARNTVDGFLESQQSLLNLMVKPPKPAKTHEAPTVKTRKRTARRKPVAETV</sequence>
<name>Q027M9_SOLUE</name>
<accession>Q027M9</accession>
<dbReference type="KEGG" id="sus:Acid_1788"/>
<evidence type="ECO:0000256" key="1">
    <source>
        <dbReference type="SAM" id="MobiDB-lite"/>
    </source>
</evidence>
<organism evidence="2">
    <name type="scientific">Solibacter usitatus (strain Ellin6076)</name>
    <dbReference type="NCBI Taxonomy" id="234267"/>
    <lineage>
        <taxon>Bacteria</taxon>
        <taxon>Pseudomonadati</taxon>
        <taxon>Acidobacteriota</taxon>
        <taxon>Terriglobia</taxon>
        <taxon>Bryobacterales</taxon>
        <taxon>Solibacteraceae</taxon>
        <taxon>Candidatus Solibacter</taxon>
    </lineage>
</organism>
<feature type="compositionally biased region" description="Basic residues" evidence="1">
    <location>
        <begin position="284"/>
        <end position="293"/>
    </location>
</feature>
<dbReference type="AlphaFoldDB" id="Q027M9"/>
<proteinExistence type="predicted"/>
<dbReference type="HOGENOM" id="CLU_930344_0_0_0"/>
<protein>
    <submittedName>
        <fullName evidence="2">Uncharacterized protein</fullName>
    </submittedName>
</protein>
<gene>
    <name evidence="2" type="ordered locus">Acid_1788</name>
</gene>
<dbReference type="eggNOG" id="ENOG5033V1C">
    <property type="taxonomic scope" value="Bacteria"/>
</dbReference>
<dbReference type="EMBL" id="CP000473">
    <property type="protein sequence ID" value="ABJ82778.1"/>
    <property type="molecule type" value="Genomic_DNA"/>
</dbReference>
<evidence type="ECO:0000313" key="2">
    <source>
        <dbReference type="EMBL" id="ABJ82778.1"/>
    </source>
</evidence>
<feature type="region of interest" description="Disordered" evidence="1">
    <location>
        <begin position="272"/>
        <end position="299"/>
    </location>
</feature>
<reference evidence="2" key="1">
    <citation type="submission" date="2006-10" db="EMBL/GenBank/DDBJ databases">
        <title>Complete sequence of Solibacter usitatus Ellin6076.</title>
        <authorList>
            <consortium name="US DOE Joint Genome Institute"/>
            <person name="Copeland A."/>
            <person name="Lucas S."/>
            <person name="Lapidus A."/>
            <person name="Barry K."/>
            <person name="Detter J.C."/>
            <person name="Glavina del Rio T."/>
            <person name="Hammon N."/>
            <person name="Israni S."/>
            <person name="Dalin E."/>
            <person name="Tice H."/>
            <person name="Pitluck S."/>
            <person name="Thompson L.S."/>
            <person name="Brettin T."/>
            <person name="Bruce D."/>
            <person name="Han C."/>
            <person name="Tapia R."/>
            <person name="Gilna P."/>
            <person name="Schmutz J."/>
            <person name="Larimer F."/>
            <person name="Land M."/>
            <person name="Hauser L."/>
            <person name="Kyrpides N."/>
            <person name="Mikhailova N."/>
            <person name="Janssen P.H."/>
            <person name="Kuske C.R."/>
            <person name="Richardson P."/>
        </authorList>
    </citation>
    <scope>NUCLEOTIDE SEQUENCE</scope>
    <source>
        <strain evidence="2">Ellin6076</strain>
    </source>
</reference>